<feature type="region of interest" description="Disordered" evidence="2">
    <location>
        <begin position="323"/>
        <end position="346"/>
    </location>
</feature>
<comment type="miscellaneous">
    <text evidence="1">Reaction mechanism of ThiL seems to utilize a direct, inline transfer of the gamma-phosphate of ATP to TMP rather than a phosphorylated enzyme intermediate.</text>
</comment>
<feature type="binding site" evidence="1">
    <location>
        <position position="52"/>
    </location>
    <ligand>
        <name>Mg(2+)</name>
        <dbReference type="ChEBI" id="CHEBI:18420"/>
        <label>1</label>
    </ligand>
</feature>
<comment type="pathway">
    <text evidence="1">Cofactor biosynthesis; thiamine diphosphate biosynthesis; thiamine diphosphate from thiamine phosphate: step 1/1.</text>
</comment>
<name>A0ABX5EEX1_9MICO</name>
<dbReference type="NCBIfam" id="NF004351">
    <property type="entry name" value="PRK05731.1-4"/>
    <property type="match status" value="1"/>
</dbReference>
<feature type="binding site" evidence="1">
    <location>
        <position position="82"/>
    </location>
    <ligand>
        <name>Mg(2+)</name>
        <dbReference type="ChEBI" id="CHEBI:18420"/>
        <label>3</label>
    </ligand>
</feature>
<feature type="binding site" evidence="1">
    <location>
        <position position="130"/>
    </location>
    <ligand>
        <name>Mg(2+)</name>
        <dbReference type="ChEBI" id="CHEBI:18420"/>
        <label>1</label>
    </ligand>
</feature>
<dbReference type="SUPFAM" id="SSF56042">
    <property type="entry name" value="PurM C-terminal domain-like"/>
    <property type="match status" value="1"/>
</dbReference>
<dbReference type="PANTHER" id="PTHR30270">
    <property type="entry name" value="THIAMINE-MONOPHOSPHATE KINASE"/>
    <property type="match status" value="1"/>
</dbReference>
<feature type="binding site" evidence="1">
    <location>
        <position position="230"/>
    </location>
    <ligand>
        <name>ATP</name>
        <dbReference type="ChEBI" id="CHEBI:30616"/>
    </ligand>
</feature>
<dbReference type="HAMAP" id="MF_02128">
    <property type="entry name" value="TMP_kinase"/>
    <property type="match status" value="1"/>
</dbReference>
<dbReference type="PIRSF" id="PIRSF005303">
    <property type="entry name" value="Thiam_monoph_kin"/>
    <property type="match status" value="1"/>
</dbReference>
<keyword evidence="1" id="KW-0808">Transferase</keyword>
<dbReference type="Pfam" id="PF00586">
    <property type="entry name" value="AIRS"/>
    <property type="match status" value="1"/>
</dbReference>
<feature type="binding site" evidence="1">
    <location>
        <begin position="129"/>
        <end position="130"/>
    </location>
    <ligand>
        <name>ATP</name>
        <dbReference type="ChEBI" id="CHEBI:30616"/>
    </ligand>
</feature>
<dbReference type="Gene3D" id="3.30.1330.10">
    <property type="entry name" value="PurM-like, N-terminal domain"/>
    <property type="match status" value="1"/>
</dbReference>
<keyword evidence="1" id="KW-0460">Magnesium</keyword>
<dbReference type="Proteomes" id="UP000239895">
    <property type="component" value="Unassembled WGS sequence"/>
</dbReference>
<comment type="caution">
    <text evidence="4">The sequence shown here is derived from an EMBL/GenBank/DDBJ whole genome shotgun (WGS) entry which is preliminary data.</text>
</comment>
<evidence type="ECO:0000259" key="3">
    <source>
        <dbReference type="Pfam" id="PF00586"/>
    </source>
</evidence>
<comment type="catalytic activity">
    <reaction evidence="1">
        <text>thiamine phosphate + ATP = thiamine diphosphate + ADP</text>
        <dbReference type="Rhea" id="RHEA:15913"/>
        <dbReference type="ChEBI" id="CHEBI:30616"/>
        <dbReference type="ChEBI" id="CHEBI:37575"/>
        <dbReference type="ChEBI" id="CHEBI:58937"/>
        <dbReference type="ChEBI" id="CHEBI:456216"/>
        <dbReference type="EC" id="2.7.4.16"/>
    </reaction>
</comment>
<keyword evidence="1 4" id="KW-0418">Kinase</keyword>
<feature type="binding site" evidence="1">
    <location>
        <position position="53"/>
    </location>
    <ligand>
        <name>Mg(2+)</name>
        <dbReference type="ChEBI" id="CHEBI:18420"/>
        <label>1</label>
    </ligand>
</feature>
<feature type="binding site" evidence="1">
    <location>
        <position position="60"/>
    </location>
    <ligand>
        <name>substrate</name>
    </ligand>
</feature>
<dbReference type="InterPro" id="IPR006283">
    <property type="entry name" value="ThiL-like"/>
</dbReference>
<dbReference type="SUPFAM" id="SSF55326">
    <property type="entry name" value="PurM N-terminal domain-like"/>
    <property type="match status" value="1"/>
</dbReference>
<feature type="binding site" evidence="1">
    <location>
        <position position="231"/>
    </location>
    <ligand>
        <name>Mg(2+)</name>
        <dbReference type="ChEBI" id="CHEBI:18420"/>
        <label>5</label>
    </ligand>
</feature>
<dbReference type="GO" id="GO:0016301">
    <property type="term" value="F:kinase activity"/>
    <property type="evidence" value="ECO:0007669"/>
    <property type="project" value="UniProtKB-KW"/>
</dbReference>
<keyword evidence="1" id="KW-0547">Nucleotide-binding</keyword>
<dbReference type="Gene3D" id="3.90.650.10">
    <property type="entry name" value="PurM-like C-terminal domain"/>
    <property type="match status" value="1"/>
</dbReference>
<keyword evidence="1" id="KW-0784">Thiamine biosynthesis</keyword>
<dbReference type="PANTHER" id="PTHR30270:SF0">
    <property type="entry name" value="THIAMINE-MONOPHOSPHATE KINASE"/>
    <property type="match status" value="1"/>
</dbReference>
<proteinExistence type="inferred from homology"/>
<evidence type="ECO:0000256" key="2">
    <source>
        <dbReference type="SAM" id="MobiDB-lite"/>
    </source>
</evidence>
<evidence type="ECO:0000313" key="5">
    <source>
        <dbReference type="Proteomes" id="UP000239895"/>
    </source>
</evidence>
<dbReference type="CDD" id="cd02194">
    <property type="entry name" value="ThiL"/>
    <property type="match status" value="1"/>
</dbReference>
<feature type="binding site" evidence="1">
    <location>
        <position position="37"/>
    </location>
    <ligand>
        <name>Mg(2+)</name>
        <dbReference type="ChEBI" id="CHEBI:18420"/>
        <label>4</label>
    </ligand>
</feature>
<dbReference type="RefSeq" id="WP_106268559.1">
    <property type="nucleotide sequence ID" value="NZ_PVTX01000008.1"/>
</dbReference>
<feature type="binding site" evidence="1">
    <location>
        <position position="228"/>
    </location>
    <ligand>
        <name>Mg(2+)</name>
        <dbReference type="ChEBI" id="CHEBI:18420"/>
        <label>3</label>
    </ligand>
</feature>
<feature type="domain" description="PurM-like N-terminal" evidence="3">
    <location>
        <begin position="35"/>
        <end position="145"/>
    </location>
</feature>
<feature type="binding site" evidence="1">
    <location>
        <position position="341"/>
    </location>
    <ligand>
        <name>substrate</name>
    </ligand>
</feature>
<dbReference type="InterPro" id="IPR016188">
    <property type="entry name" value="PurM-like_N"/>
</dbReference>
<feature type="binding site" evidence="1">
    <location>
        <position position="51"/>
    </location>
    <ligand>
        <name>Mg(2+)</name>
        <dbReference type="ChEBI" id="CHEBI:18420"/>
        <label>4</label>
    </ligand>
</feature>
<feature type="binding site" evidence="1">
    <location>
        <position position="291"/>
    </location>
    <ligand>
        <name>substrate</name>
    </ligand>
</feature>
<dbReference type="NCBIfam" id="TIGR01379">
    <property type="entry name" value="thiL"/>
    <property type="match status" value="1"/>
</dbReference>
<accession>A0ABX5EEX1</accession>
<dbReference type="InterPro" id="IPR036676">
    <property type="entry name" value="PurM-like_C_sf"/>
</dbReference>
<protein>
    <recommendedName>
        <fullName evidence="1">Thiamine-monophosphate kinase</fullName>
        <shortName evidence="1">TMP kinase</shortName>
        <shortName evidence="1">Thiamine-phosphate kinase</shortName>
        <ecNumber evidence="1">2.7.4.16</ecNumber>
    </recommendedName>
</protein>
<organism evidence="4 5">
    <name type="scientific">Isoptericola halotolerans</name>
    <dbReference type="NCBI Taxonomy" id="300560"/>
    <lineage>
        <taxon>Bacteria</taxon>
        <taxon>Bacillati</taxon>
        <taxon>Actinomycetota</taxon>
        <taxon>Actinomycetes</taxon>
        <taxon>Micrococcales</taxon>
        <taxon>Promicromonosporaceae</taxon>
        <taxon>Isoptericola</taxon>
    </lineage>
</organism>
<dbReference type="EMBL" id="PVTX01000008">
    <property type="protein sequence ID" value="PRZ05161.1"/>
    <property type="molecule type" value="Genomic_DNA"/>
</dbReference>
<keyword evidence="1" id="KW-0067">ATP-binding</keyword>
<dbReference type="InterPro" id="IPR036921">
    <property type="entry name" value="PurM-like_N_sf"/>
</dbReference>
<keyword evidence="1" id="KW-0479">Metal-binding</keyword>
<evidence type="ECO:0000313" key="4">
    <source>
        <dbReference type="EMBL" id="PRZ05161.1"/>
    </source>
</evidence>
<sequence>MTDSTVRVRDLDESELLARIFPLLPTGDAVDVGPGDDAAVVRAPDGRVVVSTDVLVEDRHFRRSWSTGFDVGRRAAAQNLADIAAMGARPTSLVVSLVVPGDLPVDWVTGLARGLADAATPAGATVVGGDLSGGDEIVVAVTVHGDLDGRAPVLRSGAQPGDVVAHAGVLGRSAAGLALLASGAASGQHGAPGARGPVAPFVAAYLRPEPPLPGGPAAAAAGASAMLDVSDGLLRDAGRLARASGVTVDLTGGRLSGDVSALLPAAVELAVVSEDVDGWQQARRWVLSGGEDHGLLATFPAEVADHGLPAGFREIGEVRTPVDDGPQVLLDGEEPDVPQGWDHFRS</sequence>
<comment type="similarity">
    <text evidence="1">Belongs to the thiamine-monophosphate kinase family.</text>
</comment>
<feature type="binding site" evidence="1">
    <location>
        <position position="37"/>
    </location>
    <ligand>
        <name>Mg(2+)</name>
        <dbReference type="ChEBI" id="CHEBI:18420"/>
        <label>3</label>
    </ligand>
</feature>
<feature type="binding site" evidence="1">
    <location>
        <position position="53"/>
    </location>
    <ligand>
        <name>Mg(2+)</name>
        <dbReference type="ChEBI" id="CHEBI:18420"/>
        <label>2</label>
    </ligand>
</feature>
<feature type="binding site" evidence="1">
    <location>
        <position position="82"/>
    </location>
    <ligand>
        <name>Mg(2+)</name>
        <dbReference type="ChEBI" id="CHEBI:18420"/>
        <label>2</label>
    </ligand>
</feature>
<gene>
    <name evidence="1" type="primary">thiL</name>
    <name evidence="4" type="ORF">BCL65_108141</name>
</gene>
<comment type="function">
    <text evidence="1">Catalyzes the ATP-dependent phosphorylation of thiamine-monophosphate (TMP) to form thiamine-pyrophosphate (TPP), the active form of vitamin B1.</text>
</comment>
<evidence type="ECO:0000256" key="1">
    <source>
        <dbReference type="HAMAP-Rule" id="MF_02128"/>
    </source>
</evidence>
<reference evidence="4 5" key="1">
    <citation type="submission" date="2018-03" db="EMBL/GenBank/DDBJ databases">
        <title>Comparative analysis of microorganisms from saline springs in Andes Mountain Range, Colombia.</title>
        <authorList>
            <person name="Rubin E."/>
        </authorList>
    </citation>
    <scope>NUCLEOTIDE SEQUENCE [LARGE SCALE GENOMIC DNA]</scope>
    <source>
        <strain evidence="4 5">CG 23</strain>
    </source>
</reference>
<feature type="binding site" evidence="1">
    <location>
        <position position="155"/>
    </location>
    <ligand>
        <name>ATP</name>
        <dbReference type="ChEBI" id="CHEBI:30616"/>
    </ligand>
</feature>
<keyword evidence="5" id="KW-1185">Reference proteome</keyword>
<feature type="binding site" evidence="1">
    <location>
        <position position="82"/>
    </location>
    <ligand>
        <name>Mg(2+)</name>
        <dbReference type="ChEBI" id="CHEBI:18420"/>
        <label>4</label>
    </ligand>
</feature>
<dbReference type="EC" id="2.7.4.16" evidence="1"/>
<comment type="caution">
    <text evidence="1">Lacks conserved residue(s) required for the propagation of feature annotation.</text>
</comment>